<name>A0A183FAS7_HELPZ</name>
<evidence type="ECO:0000313" key="4">
    <source>
        <dbReference type="WBParaSite" id="HPBE_0000326901-mRNA-1"/>
    </source>
</evidence>
<evidence type="ECO:0000313" key="2">
    <source>
        <dbReference type="EMBL" id="VDO32927.1"/>
    </source>
</evidence>
<reference evidence="2 3" key="1">
    <citation type="submission" date="2018-11" db="EMBL/GenBank/DDBJ databases">
        <authorList>
            <consortium name="Pathogen Informatics"/>
        </authorList>
    </citation>
    <scope>NUCLEOTIDE SEQUENCE [LARGE SCALE GENOMIC DNA]</scope>
</reference>
<protein>
    <submittedName>
        <fullName evidence="2 4">Uncharacterized protein</fullName>
    </submittedName>
</protein>
<accession>A0A183FAS7</accession>
<evidence type="ECO:0000256" key="1">
    <source>
        <dbReference type="SAM" id="MobiDB-lite"/>
    </source>
</evidence>
<dbReference type="OrthoDB" id="5828708at2759"/>
<evidence type="ECO:0000313" key="3">
    <source>
        <dbReference type="Proteomes" id="UP000050761"/>
    </source>
</evidence>
<dbReference type="Proteomes" id="UP000050761">
    <property type="component" value="Unassembled WGS sequence"/>
</dbReference>
<dbReference type="AlphaFoldDB" id="A0A183FAS7"/>
<feature type="region of interest" description="Disordered" evidence="1">
    <location>
        <begin position="1"/>
        <end position="103"/>
    </location>
</feature>
<sequence>MPPRFASPDATPSTNGNYHSRTTPVFKSYKYTQKLSQRPRLRIRHARETGYRLSTGSQQQHHHHQPQLYRSSEVPTAPVAVMPPRFASPDATPSTNGNYHSRTTPVFKSYKYTQKLSQRPRLRIRRPGRNTRDVIVGNRKTSILAPLQKFFAII</sequence>
<accession>A0A3P7VD33</accession>
<dbReference type="WBParaSite" id="HPBE_0000326901-mRNA-1">
    <property type="protein sequence ID" value="HPBE_0000326901-mRNA-1"/>
    <property type="gene ID" value="HPBE_0000326901"/>
</dbReference>
<keyword evidence="3" id="KW-1185">Reference proteome</keyword>
<dbReference type="EMBL" id="UZAH01007566">
    <property type="protein sequence ID" value="VDO32927.1"/>
    <property type="molecule type" value="Genomic_DNA"/>
</dbReference>
<gene>
    <name evidence="2" type="ORF">HPBE_LOCUS3270</name>
</gene>
<reference evidence="4" key="2">
    <citation type="submission" date="2019-09" db="UniProtKB">
        <authorList>
            <consortium name="WormBaseParasite"/>
        </authorList>
    </citation>
    <scope>IDENTIFICATION</scope>
</reference>
<organism evidence="3 4">
    <name type="scientific">Heligmosomoides polygyrus</name>
    <name type="common">Parasitic roundworm</name>
    <dbReference type="NCBI Taxonomy" id="6339"/>
    <lineage>
        <taxon>Eukaryota</taxon>
        <taxon>Metazoa</taxon>
        <taxon>Ecdysozoa</taxon>
        <taxon>Nematoda</taxon>
        <taxon>Chromadorea</taxon>
        <taxon>Rhabditida</taxon>
        <taxon>Rhabditina</taxon>
        <taxon>Rhabditomorpha</taxon>
        <taxon>Strongyloidea</taxon>
        <taxon>Heligmosomidae</taxon>
        <taxon>Heligmosomoides</taxon>
    </lineage>
</organism>
<feature type="compositionally biased region" description="Polar residues" evidence="1">
    <location>
        <begin position="91"/>
        <end position="103"/>
    </location>
</feature>
<proteinExistence type="predicted"/>
<feature type="compositionally biased region" description="Polar residues" evidence="1">
    <location>
        <begin position="10"/>
        <end position="36"/>
    </location>
</feature>